<dbReference type="EMBL" id="LPXN01000122">
    <property type="protein sequence ID" value="KZD06418.1"/>
    <property type="molecule type" value="Genomic_DNA"/>
</dbReference>
<sequence>MNLPLPQALPALLPVQRLGLGPGLALAHFHALRPWRGSGALACRNTLDPVAAAMGRPAWRVLALWREAGEQPLSAAAKGLDARSLAAITAFLIDAAPKAGLLDGPAYPEFRAYLMSQAVSAHPVRVRHALEAERQALEMAPLNGPFTVLALGEDTGWSATWQADPLAPETRRLTVPDAVPLFCFAAGRLLRLVDMPGAAQPDDPHAAIAALSENLPLPITRLMLALWHMRPDLQAAYPLPEKRALYLAWCLSVGVRDYPALLDAPGWSPSALALAVYAARPDLQVAFDLRHRSGLEGFAGWLRHHGRQEAPALAAPRPRRAPRPETGGVTILGHASAAMGIGEDARQAAGALAVVGVPVQIVDVPPGGAPLEMPRYRAMLLCLTGFEALNLLGRCGAGYLDGRKTIGLLPWELPAWPARFGLAYAALDEIWAMSGFLAGCWRRDAPVPVIAMPPAVAPPRPVTLGRAQFGLPADHFLFHAGFDGNSTLVRKNPLGAVRAFRRAFPRRRSVGLVLKAMNAGAGTPGWSELVDAIDDDPRIFLLNRRMSRPEADALLACCDAHLALHRAEGFGRIPAEAMLLGKPVIATGWSGTADFVTPETGFPVEYGLTPSDYPFGDGQLWAEPDMAQAAQLMRTLVSDRTESRRIALAGQQLIRARHDPAEVGRRYRARLERLGWL</sequence>
<accession>A0A154VYU1</accession>
<dbReference type="Gene3D" id="3.40.50.2000">
    <property type="entry name" value="Glycogen Phosphorylase B"/>
    <property type="match status" value="1"/>
</dbReference>
<dbReference type="AlphaFoldDB" id="A0A154VYU1"/>
<dbReference type="RefSeq" id="WP_067557536.1">
    <property type="nucleotide sequence ID" value="NZ_LPXN01000122.1"/>
</dbReference>
<keyword evidence="2" id="KW-1185">Reference proteome</keyword>
<evidence type="ECO:0000313" key="2">
    <source>
        <dbReference type="Proteomes" id="UP000076400"/>
    </source>
</evidence>
<dbReference type="STRING" id="580166.AUP43_10870"/>
<dbReference type="Proteomes" id="UP000076400">
    <property type="component" value="Unassembled WGS sequence"/>
</dbReference>
<dbReference type="Pfam" id="PF13692">
    <property type="entry name" value="Glyco_trans_1_4"/>
    <property type="match status" value="1"/>
</dbReference>
<evidence type="ECO:0000313" key="1">
    <source>
        <dbReference type="EMBL" id="KZD06418.1"/>
    </source>
</evidence>
<dbReference type="SUPFAM" id="SSF53756">
    <property type="entry name" value="UDP-Glycosyltransferase/glycogen phosphorylase"/>
    <property type="match status" value="1"/>
</dbReference>
<organism evidence="1 2">
    <name type="scientific">Oceanibaculum pacificum</name>
    <dbReference type="NCBI Taxonomy" id="580166"/>
    <lineage>
        <taxon>Bacteria</taxon>
        <taxon>Pseudomonadati</taxon>
        <taxon>Pseudomonadota</taxon>
        <taxon>Alphaproteobacteria</taxon>
        <taxon>Rhodospirillales</taxon>
        <taxon>Oceanibaculaceae</taxon>
        <taxon>Oceanibaculum</taxon>
    </lineage>
</organism>
<name>A0A154VYU1_9PROT</name>
<dbReference type="PANTHER" id="PTHR46656">
    <property type="entry name" value="PUTATIVE-RELATED"/>
    <property type="match status" value="1"/>
</dbReference>
<dbReference type="PANTHER" id="PTHR46656:SF3">
    <property type="entry name" value="PUTATIVE-RELATED"/>
    <property type="match status" value="1"/>
</dbReference>
<dbReference type="OrthoDB" id="118340at2"/>
<comment type="caution">
    <text evidence="1">The sequence shown here is derived from an EMBL/GenBank/DDBJ whole genome shotgun (WGS) entry which is preliminary data.</text>
</comment>
<protein>
    <submittedName>
        <fullName evidence="1">Uncharacterized protein</fullName>
    </submittedName>
</protein>
<gene>
    <name evidence="1" type="ORF">AUP43_10870</name>
</gene>
<proteinExistence type="predicted"/>
<reference evidence="1 2" key="1">
    <citation type="submission" date="2015-12" db="EMBL/GenBank/DDBJ databases">
        <title>Genome sequence of Oceanibaculum pacificum MCCC 1A02656.</title>
        <authorList>
            <person name="Lu L."/>
            <person name="Lai Q."/>
            <person name="Shao Z."/>
            <person name="Qian P."/>
        </authorList>
    </citation>
    <scope>NUCLEOTIDE SEQUENCE [LARGE SCALE GENOMIC DNA]</scope>
    <source>
        <strain evidence="1 2">MCCC 1A02656</strain>
    </source>
</reference>